<gene>
    <name evidence="3" type="ORF">SAMN04515672_0187</name>
</gene>
<feature type="compositionally biased region" description="Polar residues" evidence="1">
    <location>
        <begin position="1"/>
        <end position="17"/>
    </location>
</feature>
<dbReference type="InterPro" id="IPR058361">
    <property type="entry name" value="DUF8048"/>
</dbReference>
<feature type="compositionally biased region" description="Basic and acidic residues" evidence="1">
    <location>
        <begin position="201"/>
        <end position="218"/>
    </location>
</feature>
<evidence type="ECO:0000259" key="2">
    <source>
        <dbReference type="Pfam" id="PF26222"/>
    </source>
</evidence>
<dbReference type="Proteomes" id="UP000198882">
    <property type="component" value="Unassembled WGS sequence"/>
</dbReference>
<feature type="domain" description="DUF8048" evidence="2">
    <location>
        <begin position="14"/>
        <end position="120"/>
    </location>
</feature>
<organism evidence="3 4">
    <name type="scientific">Natronorubrum texcoconense</name>
    <dbReference type="NCBI Taxonomy" id="1095776"/>
    <lineage>
        <taxon>Archaea</taxon>
        <taxon>Methanobacteriati</taxon>
        <taxon>Methanobacteriota</taxon>
        <taxon>Stenosarchaea group</taxon>
        <taxon>Halobacteria</taxon>
        <taxon>Halobacteriales</taxon>
        <taxon>Natrialbaceae</taxon>
        <taxon>Natronorubrum</taxon>
    </lineage>
</organism>
<feature type="region of interest" description="Disordered" evidence="1">
    <location>
        <begin position="1"/>
        <end position="22"/>
    </location>
</feature>
<evidence type="ECO:0000313" key="4">
    <source>
        <dbReference type="Proteomes" id="UP000198882"/>
    </source>
</evidence>
<protein>
    <recommendedName>
        <fullName evidence="2">DUF8048 domain-containing protein</fullName>
    </recommendedName>
</protein>
<keyword evidence="4" id="KW-1185">Reference proteome</keyword>
<dbReference type="Pfam" id="PF26222">
    <property type="entry name" value="DUF8048"/>
    <property type="match status" value="1"/>
</dbReference>
<reference evidence="4" key="1">
    <citation type="submission" date="2016-10" db="EMBL/GenBank/DDBJ databases">
        <authorList>
            <person name="Varghese N."/>
            <person name="Submissions S."/>
        </authorList>
    </citation>
    <scope>NUCLEOTIDE SEQUENCE [LARGE SCALE GENOMIC DNA]</scope>
    <source>
        <strain evidence="4">B4,CECT 8067,JCM 17497</strain>
    </source>
</reference>
<name>A0A1G9HBV3_9EURY</name>
<sequence length="229" mass="26468">MVSEPNSNGSSLNPLTEESTKEAAAMSEITYDELDDALGRFQKALENNLNDYYERAWLRGGAQNHLVYDSEGVFFAFVPPELYRSEPVRELEFDTETFNAITDAHQNQAAIWKFDVDRPTGYADALTHDYFPYFIRYPEHWRAALYHARLSMMYLLQHGMTPTEALDYWALDTGPGSLTSNQNVDRWHASRGVDREAVYKTRRQAKDKLGDDESRPYYEEQNIEIGDLE</sequence>
<accession>A0A1G9HBV3</accession>
<dbReference type="EMBL" id="FNFE01000011">
    <property type="protein sequence ID" value="SDL10316.1"/>
    <property type="molecule type" value="Genomic_DNA"/>
</dbReference>
<feature type="region of interest" description="Disordered" evidence="1">
    <location>
        <begin position="201"/>
        <end position="229"/>
    </location>
</feature>
<evidence type="ECO:0000313" key="3">
    <source>
        <dbReference type="EMBL" id="SDL10316.1"/>
    </source>
</evidence>
<evidence type="ECO:0000256" key="1">
    <source>
        <dbReference type="SAM" id="MobiDB-lite"/>
    </source>
</evidence>
<dbReference type="AlphaFoldDB" id="A0A1G9HBV3"/>
<proteinExistence type="predicted"/>